<evidence type="ECO:0000313" key="1">
    <source>
        <dbReference type="EMBL" id="OOV88690.1"/>
    </source>
</evidence>
<dbReference type="RefSeq" id="WP_077243137.1">
    <property type="nucleotide sequence ID" value="NZ_FXTS01000004.1"/>
</dbReference>
<evidence type="ECO:0008006" key="3">
    <source>
        <dbReference type="Google" id="ProtNLM"/>
    </source>
</evidence>
<dbReference type="EMBL" id="MTSD02000001">
    <property type="protein sequence ID" value="OOV88690.1"/>
    <property type="molecule type" value="Genomic_DNA"/>
</dbReference>
<gene>
    <name evidence="1" type="ORF">BTA35_0204215</name>
</gene>
<dbReference type="AlphaFoldDB" id="A0A1T1HG26"/>
<sequence length="165" mass="18773">MRYLLDANTYIQAKNQYYGMDICPAYWEWLDQQCDAGIVGSVDMIGRELKDGNDELAQWAKDRSQHFIENDDQATQAEFMNILQFVMAGDYNQKNRDDFLAKADPWIIAKAKTIGATVVTHEALLAPQTRKVKVPNICNRFGVPCIDTFSFLRKLKAKFVLSAGI</sequence>
<name>A0A1T1HG26_OCELI</name>
<keyword evidence="2" id="KW-1185">Reference proteome</keyword>
<evidence type="ECO:0000313" key="2">
    <source>
        <dbReference type="Proteomes" id="UP000190064"/>
    </source>
</evidence>
<dbReference type="Pfam" id="PF14367">
    <property type="entry name" value="DUF4411"/>
    <property type="match status" value="1"/>
</dbReference>
<organism evidence="1 2">
    <name type="scientific">Oceanospirillum linum</name>
    <dbReference type="NCBI Taxonomy" id="966"/>
    <lineage>
        <taxon>Bacteria</taxon>
        <taxon>Pseudomonadati</taxon>
        <taxon>Pseudomonadota</taxon>
        <taxon>Gammaproteobacteria</taxon>
        <taxon>Oceanospirillales</taxon>
        <taxon>Oceanospirillaceae</taxon>
        <taxon>Oceanospirillum</taxon>
    </lineage>
</organism>
<reference evidence="1" key="1">
    <citation type="submission" date="2017-02" db="EMBL/GenBank/DDBJ databases">
        <title>Draft Genome Sequence of the Salt Water Bacterium Oceanospirillum linum ATCC 11336.</title>
        <authorList>
            <person name="Trachtenberg A.M."/>
            <person name="Carney J.G."/>
            <person name="Linnane J.D."/>
            <person name="Rheaume B.A."/>
            <person name="Pitts N.L."/>
            <person name="Mykles D.L."/>
            <person name="Maclea K.S."/>
        </authorList>
    </citation>
    <scope>NUCLEOTIDE SEQUENCE [LARGE SCALE GENOMIC DNA]</scope>
    <source>
        <strain evidence="1">ATCC 11336</strain>
    </source>
</reference>
<protein>
    <recommendedName>
        <fullName evidence="3">DUF4411 family protein</fullName>
    </recommendedName>
</protein>
<dbReference type="STRING" id="966.BTA35_0204215"/>
<dbReference type="InterPro" id="IPR016541">
    <property type="entry name" value="UCP008505"/>
</dbReference>
<accession>A0A1T1HG26</accession>
<proteinExistence type="predicted"/>
<dbReference type="PIRSF" id="PIRSF008505">
    <property type="entry name" value="UCP008505"/>
    <property type="match status" value="1"/>
</dbReference>
<dbReference type="Proteomes" id="UP000190064">
    <property type="component" value="Unassembled WGS sequence"/>
</dbReference>
<comment type="caution">
    <text evidence="1">The sequence shown here is derived from an EMBL/GenBank/DDBJ whole genome shotgun (WGS) entry which is preliminary data.</text>
</comment>